<keyword evidence="3" id="KW-0815">Transposition</keyword>
<dbReference type="GO" id="GO:0032196">
    <property type="term" value="P:transposition"/>
    <property type="evidence" value="ECO:0007669"/>
    <property type="project" value="UniProtKB-KW"/>
</dbReference>
<proteinExistence type="inferred from homology"/>
<gene>
    <name evidence="9" type="ORF">Sipo8835_14010</name>
</gene>
<feature type="domain" description="DDE Tnp4" evidence="7">
    <location>
        <begin position="116"/>
        <end position="261"/>
    </location>
</feature>
<accession>A0AAE8W667</accession>
<dbReference type="RefSeq" id="WP_009302928.1">
    <property type="nucleotide sequence ID" value="NZ_JARAVC010000403.1"/>
</dbReference>
<protein>
    <submittedName>
        <fullName evidence="9">IS5 family transposase</fullName>
    </submittedName>
</protein>
<organism evidence="9 10">
    <name type="scientific">Streptomyces ipomoeae</name>
    <dbReference type="NCBI Taxonomy" id="103232"/>
    <lineage>
        <taxon>Bacteria</taxon>
        <taxon>Bacillati</taxon>
        <taxon>Actinomycetota</taxon>
        <taxon>Actinomycetes</taxon>
        <taxon>Kitasatosporales</taxon>
        <taxon>Streptomycetaceae</taxon>
        <taxon>Streptomyces</taxon>
    </lineage>
</organism>
<sequence>MVIPLITPATEGALLVPYPAMLDVPHELVEHGAWLLHEHRRARNTRWRKLGCFKQALLTLVHLRKNETFSQLGAGFGISQATAWRYVNESLEVLAGWAPGLHEALTGLGEGDHVIVDGTLISIDRIRADEPYYSMKHRRHGMNVQVIARPDGTPLWFSRATPGRTHDLTAARAHGIIQACLTRQVLVLADRAYQGAGATVRIPYYHHREQPAHYQQFNRDHARLRAPGERAFAQLKSWRLLRRARCSTRRISTIVQAVHTLLTCNYPG</sequence>
<evidence type="ECO:0000259" key="7">
    <source>
        <dbReference type="Pfam" id="PF13359"/>
    </source>
</evidence>
<evidence type="ECO:0000256" key="2">
    <source>
        <dbReference type="ARBA" id="ARBA00010075"/>
    </source>
</evidence>
<evidence type="ECO:0000256" key="4">
    <source>
        <dbReference type="ARBA" id="ARBA00022723"/>
    </source>
</evidence>
<evidence type="ECO:0000256" key="6">
    <source>
        <dbReference type="ARBA" id="ARBA00023172"/>
    </source>
</evidence>
<dbReference type="Proteomes" id="UP000318720">
    <property type="component" value="Unassembled WGS sequence"/>
</dbReference>
<evidence type="ECO:0000313" key="10">
    <source>
        <dbReference type="Proteomes" id="UP000318720"/>
    </source>
</evidence>
<evidence type="ECO:0000256" key="5">
    <source>
        <dbReference type="ARBA" id="ARBA00023125"/>
    </source>
</evidence>
<dbReference type="InterPro" id="IPR027806">
    <property type="entry name" value="HARBI1_dom"/>
</dbReference>
<comment type="caution">
    <text evidence="9">The sequence shown here is derived from an EMBL/GenBank/DDBJ whole genome shotgun (WGS) entry which is preliminary data.</text>
</comment>
<evidence type="ECO:0000256" key="1">
    <source>
        <dbReference type="ARBA" id="ARBA00001968"/>
    </source>
</evidence>
<dbReference type="NCBIfam" id="NF033581">
    <property type="entry name" value="transpos_IS5_4"/>
    <property type="match status" value="1"/>
</dbReference>
<dbReference type="GO" id="GO:0003677">
    <property type="term" value="F:DNA binding"/>
    <property type="evidence" value="ECO:0007669"/>
    <property type="project" value="UniProtKB-KW"/>
</dbReference>
<keyword evidence="5" id="KW-0238">DNA-binding</keyword>
<feature type="domain" description="Transposase Helix-turn-helix" evidence="8">
    <location>
        <begin position="48"/>
        <end position="95"/>
    </location>
</feature>
<reference evidence="9 10" key="1">
    <citation type="submission" date="2019-03" db="EMBL/GenBank/DDBJ databases">
        <title>Comparative genomic analyses of the sweetpotato soil rot pathogen, Streptomyces ipomoeae.</title>
        <authorList>
            <person name="Ruschel Soares N."/>
            <person name="Badger J.H."/>
            <person name="Huguet-Tapia J.C."/>
            <person name="Clark C.A."/>
            <person name="Pettis G.S."/>
        </authorList>
    </citation>
    <scope>NUCLEOTIDE SEQUENCE [LARGE SCALE GENOMIC DNA]</scope>
    <source>
        <strain evidence="9 10">88-35</strain>
    </source>
</reference>
<comment type="similarity">
    <text evidence="2">Belongs to the transposase 11 family.</text>
</comment>
<dbReference type="InterPro" id="IPR027805">
    <property type="entry name" value="Transposase_HTH_dom"/>
</dbReference>
<dbReference type="Pfam" id="PF13613">
    <property type="entry name" value="HTH_Tnp_4"/>
    <property type="match status" value="1"/>
</dbReference>
<name>A0AAE8W667_9ACTN</name>
<keyword evidence="4" id="KW-0479">Metal-binding</keyword>
<dbReference type="EMBL" id="SPAZ01000117">
    <property type="protein sequence ID" value="TQE35123.1"/>
    <property type="molecule type" value="Genomic_DNA"/>
</dbReference>
<comment type="cofactor">
    <cofactor evidence="1">
        <name>a divalent metal cation</name>
        <dbReference type="ChEBI" id="CHEBI:60240"/>
    </cofactor>
</comment>
<dbReference type="Pfam" id="PF13359">
    <property type="entry name" value="DDE_Tnp_4"/>
    <property type="match status" value="1"/>
</dbReference>
<evidence type="ECO:0000313" key="9">
    <source>
        <dbReference type="EMBL" id="TQE35123.1"/>
    </source>
</evidence>
<dbReference type="GO" id="GO:0006310">
    <property type="term" value="P:DNA recombination"/>
    <property type="evidence" value="ECO:0007669"/>
    <property type="project" value="UniProtKB-KW"/>
</dbReference>
<keyword evidence="6" id="KW-0233">DNA recombination</keyword>
<dbReference type="InterPro" id="IPR047959">
    <property type="entry name" value="Transpos_IS5"/>
</dbReference>
<dbReference type="AlphaFoldDB" id="A0AAE8W667"/>
<evidence type="ECO:0000259" key="8">
    <source>
        <dbReference type="Pfam" id="PF13613"/>
    </source>
</evidence>
<evidence type="ECO:0000256" key="3">
    <source>
        <dbReference type="ARBA" id="ARBA00022578"/>
    </source>
</evidence>
<dbReference type="GO" id="GO:0046872">
    <property type="term" value="F:metal ion binding"/>
    <property type="evidence" value="ECO:0007669"/>
    <property type="project" value="UniProtKB-KW"/>
</dbReference>